<evidence type="ECO:0000256" key="2">
    <source>
        <dbReference type="SAM" id="MobiDB-lite"/>
    </source>
</evidence>
<dbReference type="SMART" id="SM01385">
    <property type="entry name" value="DSS1_SEM1"/>
    <property type="match status" value="1"/>
</dbReference>
<feature type="region of interest" description="Disordered" evidence="2">
    <location>
        <begin position="28"/>
        <end position="54"/>
    </location>
</feature>
<dbReference type="GO" id="GO:0008541">
    <property type="term" value="C:proteasome regulatory particle, lid subcomplex"/>
    <property type="evidence" value="ECO:0007669"/>
    <property type="project" value="InterPro"/>
</dbReference>
<dbReference type="Proteomes" id="UP000002630">
    <property type="component" value="Linkage Group LG26"/>
</dbReference>
<evidence type="ECO:0000313" key="4">
    <source>
        <dbReference type="Proteomes" id="UP000002630"/>
    </source>
</evidence>
<dbReference type="PANTHER" id="PTHR16771:SF0">
    <property type="entry name" value="26S PROTEASOME COMPLEX SUBUNIT SEM1"/>
    <property type="match status" value="1"/>
</dbReference>
<reference evidence="3 4" key="1">
    <citation type="journal article" date="2010" name="Nature">
        <title>The Ectocarpus genome and the independent evolution of multicellularity in brown algae.</title>
        <authorList>
            <person name="Cock J.M."/>
            <person name="Sterck L."/>
            <person name="Rouze P."/>
            <person name="Scornet D."/>
            <person name="Allen A.E."/>
            <person name="Amoutzias G."/>
            <person name="Anthouard V."/>
            <person name="Artiguenave F."/>
            <person name="Aury J.M."/>
            <person name="Badger J.H."/>
            <person name="Beszteri B."/>
            <person name="Billiau K."/>
            <person name="Bonnet E."/>
            <person name="Bothwell J.H."/>
            <person name="Bowler C."/>
            <person name="Boyen C."/>
            <person name="Brownlee C."/>
            <person name="Carrano C.J."/>
            <person name="Charrier B."/>
            <person name="Cho G.Y."/>
            <person name="Coelho S.M."/>
            <person name="Collen J."/>
            <person name="Corre E."/>
            <person name="Da Silva C."/>
            <person name="Delage L."/>
            <person name="Delaroque N."/>
            <person name="Dittami S.M."/>
            <person name="Doulbeau S."/>
            <person name="Elias M."/>
            <person name="Farnham G."/>
            <person name="Gachon C.M."/>
            <person name="Gschloessl B."/>
            <person name="Heesch S."/>
            <person name="Jabbari K."/>
            <person name="Jubin C."/>
            <person name="Kawai H."/>
            <person name="Kimura K."/>
            <person name="Kloareg B."/>
            <person name="Kupper F.C."/>
            <person name="Lang D."/>
            <person name="Le Bail A."/>
            <person name="Leblanc C."/>
            <person name="Lerouge P."/>
            <person name="Lohr M."/>
            <person name="Lopez P.J."/>
            <person name="Martens C."/>
            <person name="Maumus F."/>
            <person name="Michel G."/>
            <person name="Miranda-Saavedra D."/>
            <person name="Morales J."/>
            <person name="Moreau H."/>
            <person name="Motomura T."/>
            <person name="Nagasato C."/>
            <person name="Napoli C.A."/>
            <person name="Nelson D.R."/>
            <person name="Nyvall-Collen P."/>
            <person name="Peters A.F."/>
            <person name="Pommier C."/>
            <person name="Potin P."/>
            <person name="Poulain J."/>
            <person name="Quesneville H."/>
            <person name="Read B."/>
            <person name="Rensing S.A."/>
            <person name="Ritter A."/>
            <person name="Rousvoal S."/>
            <person name="Samanta M."/>
            <person name="Samson G."/>
            <person name="Schroeder D.C."/>
            <person name="Segurens B."/>
            <person name="Strittmatter M."/>
            <person name="Tonon T."/>
            <person name="Tregear J.W."/>
            <person name="Valentin K."/>
            <person name="von Dassow P."/>
            <person name="Yamagishi T."/>
            <person name="Van de Peer Y."/>
            <person name="Wincker P."/>
        </authorList>
    </citation>
    <scope>NUCLEOTIDE SEQUENCE [LARGE SCALE GENOMIC DNA]</scope>
    <source>
        <strain evidence="4">Ec32 / CCAP1310/4</strain>
    </source>
</reference>
<accession>D8LJS1</accession>
<dbReference type="GO" id="GO:0000724">
    <property type="term" value="P:double-strand break repair via homologous recombination"/>
    <property type="evidence" value="ECO:0007669"/>
    <property type="project" value="TreeGrafter"/>
</dbReference>
<evidence type="ECO:0000313" key="3">
    <source>
        <dbReference type="EMBL" id="CBN75991.1"/>
    </source>
</evidence>
<dbReference type="GO" id="GO:0043248">
    <property type="term" value="P:proteasome assembly"/>
    <property type="evidence" value="ECO:0007669"/>
    <property type="project" value="InterPro"/>
</dbReference>
<dbReference type="InParanoid" id="D8LJS1"/>
<dbReference type="AlphaFoldDB" id="D8LJS1"/>
<dbReference type="EMBL" id="FN649751">
    <property type="protein sequence ID" value="CBN75991.1"/>
    <property type="molecule type" value="Genomic_DNA"/>
</dbReference>
<comment type="similarity">
    <text evidence="1">Belongs to the DSS1/SEM1 family.</text>
</comment>
<evidence type="ECO:0000256" key="1">
    <source>
        <dbReference type="ARBA" id="ARBA00034491"/>
    </source>
</evidence>
<dbReference type="PANTHER" id="PTHR16771">
    <property type="entry name" value="26 PROTEASOME COMPLEX SUBUNIT DSS1"/>
    <property type="match status" value="1"/>
</dbReference>
<dbReference type="EMBL" id="FN648447">
    <property type="protein sequence ID" value="CBN75991.1"/>
    <property type="molecule type" value="Genomic_DNA"/>
</dbReference>
<dbReference type="GO" id="GO:0006406">
    <property type="term" value="P:mRNA export from nucleus"/>
    <property type="evidence" value="ECO:0007669"/>
    <property type="project" value="InterPro"/>
</dbReference>
<dbReference type="InterPro" id="IPR007834">
    <property type="entry name" value="DSS1_SEM1"/>
</dbReference>
<dbReference type="OMA" id="TLWENNW"/>
<organism evidence="3 4">
    <name type="scientific">Ectocarpus siliculosus</name>
    <name type="common">Brown alga</name>
    <name type="synonym">Conferva siliculosa</name>
    <dbReference type="NCBI Taxonomy" id="2880"/>
    <lineage>
        <taxon>Eukaryota</taxon>
        <taxon>Sar</taxon>
        <taxon>Stramenopiles</taxon>
        <taxon>Ochrophyta</taxon>
        <taxon>PX clade</taxon>
        <taxon>Phaeophyceae</taxon>
        <taxon>Ectocarpales</taxon>
        <taxon>Ectocarpaceae</taxon>
        <taxon>Ectocarpus</taxon>
    </lineage>
</organism>
<name>D8LJS1_ECTSI</name>
<sequence>MSDVKVEEKVPVAEVLEEDDEFEEFAEANWDETAEDQEDLQQWQDDWDDDDMDDDFCNQLRAELEKTKPPATGQAKPQQS</sequence>
<keyword evidence="4" id="KW-1185">Reference proteome</keyword>
<dbReference type="STRING" id="2880.D8LJS1"/>
<protein>
    <submittedName>
        <fullName evidence="3">Uncharacterized protein</fullName>
    </submittedName>
</protein>
<gene>
    <name evidence="3" type="ORF">Esi_0264_0023</name>
</gene>
<proteinExistence type="inferred from homology"/>
<dbReference type="Pfam" id="PF05160">
    <property type="entry name" value="DSS1_SEM1"/>
    <property type="match status" value="1"/>
</dbReference>